<feature type="domain" description="Teneurin-like YD-shell" evidence="3">
    <location>
        <begin position="245"/>
        <end position="342"/>
    </location>
</feature>
<dbReference type="NCBIfam" id="TIGR01643">
    <property type="entry name" value="YD_repeat_2x"/>
    <property type="match status" value="1"/>
</dbReference>
<feature type="transmembrane region" description="Helical" evidence="2">
    <location>
        <begin position="382"/>
        <end position="403"/>
    </location>
</feature>
<dbReference type="EMBL" id="LVCJ01000076">
    <property type="protein sequence ID" value="OAL30105.1"/>
    <property type="molecule type" value="Genomic_DNA"/>
</dbReference>
<dbReference type="NCBIfam" id="TIGR03696">
    <property type="entry name" value="Rhs_assc_core"/>
    <property type="match status" value="1"/>
</dbReference>
<sequence>MSTPSWSVEANFDQYSAFEKPEKSRIQAGGGLQGQFSIEATFDKAGFPASRTMMSATSSIIQEHYIYNSLDQLSRVHEFNTGETVDYTYVARRLKSSQSGSNPIQTYDYDLSGNPTVKKDISSSYTTGKLVGTRGGVNDVEVQFEKAGRMYKRQPNGAAMTFGYDGFGKLTSMVDTKSGKKKLPDGSLELSLSPDYRVTVGADGSRRISRRVFGPDRLMATVTTDIAAKKSTGPASDEQNYLNVLHTDTKGNVTHTFGSDGTLKQKFQFDAFGIMTPRSGEENSTTYETMALDTMTGLLDFGARWYDPLVGRFATPDDILDEASLKRQDGLNRYAFENNDPINHVDPTGHWSWSSALGLTAAILMIGIGIGLMFVTGGTFGIVVAAFSGAFLSAGIAGAFHAWEHQDEKDPGTFWRGRGSTVGINFGIGFVTGGLGKYLSGASVMARFLGASQRFAQRLFSNTTAQRILARALYYGGSALVGAVGSAATKVASNWVERDFYGHKDVSLFDGVGAAFATGFALGVASSYWGASGSDKVWQKYDKLVYKVEQPITGINYPKDIYANLFSKNTTNELAHAAGGTWDKVARTNPFNAFAAAKK</sequence>
<evidence type="ECO:0000256" key="2">
    <source>
        <dbReference type="SAM" id="Phobius"/>
    </source>
</evidence>
<dbReference type="Gene3D" id="2.180.10.10">
    <property type="entry name" value="RHS repeat-associated core"/>
    <property type="match status" value="1"/>
</dbReference>
<dbReference type="InterPro" id="IPR050708">
    <property type="entry name" value="T6SS_VgrG/RHS"/>
</dbReference>
<evidence type="ECO:0000313" key="5">
    <source>
        <dbReference type="Proteomes" id="UP000185904"/>
    </source>
</evidence>
<keyword evidence="2" id="KW-1133">Transmembrane helix</keyword>
<dbReference type="InterPro" id="IPR022385">
    <property type="entry name" value="Rhs_assc_core"/>
</dbReference>
<evidence type="ECO:0000256" key="1">
    <source>
        <dbReference type="ARBA" id="ARBA00022737"/>
    </source>
</evidence>
<keyword evidence="5" id="KW-1185">Reference proteome</keyword>
<accession>A0A178CMB0</accession>
<name>A0A178CMB0_9EURO</name>
<keyword evidence="2" id="KW-0472">Membrane</keyword>
<gene>
    <name evidence="4" type="ORF">AYO20_08908</name>
</gene>
<dbReference type="Pfam" id="PF25023">
    <property type="entry name" value="TEN_YD-shell"/>
    <property type="match status" value="1"/>
</dbReference>
<dbReference type="OrthoDB" id="442731at2759"/>
<proteinExistence type="predicted"/>
<reference evidence="4 5" key="1">
    <citation type="submission" date="2016-03" db="EMBL/GenBank/DDBJ databases">
        <title>The draft genome sequence of Fonsecaea nubica causative agent of cutaneous subcutaneous infection in human host.</title>
        <authorList>
            <person name="Costa F."/>
            <person name="Sybren D.H."/>
            <person name="Raittz R.T."/>
            <person name="Weiss V.A."/>
            <person name="Leao A.C."/>
            <person name="Gomes R."/>
            <person name="De Souza E.M."/>
            <person name="Pedrosa F.O."/>
            <person name="Steffens M.B."/>
            <person name="Bombassaro A."/>
            <person name="Tadra-Sfeir M.Z."/>
            <person name="Moreno L.F."/>
            <person name="Najafzadeh M.J."/>
            <person name="Felipe M.S."/>
            <person name="Teixeira M."/>
            <person name="Sun J."/>
            <person name="Xi L."/>
            <person name="Castro M.A."/>
            <person name="Vicente V.A."/>
        </authorList>
    </citation>
    <scope>NUCLEOTIDE SEQUENCE [LARGE SCALE GENOMIC DNA]</scope>
    <source>
        <strain evidence="4 5">CBS 269.64</strain>
    </source>
</reference>
<feature type="transmembrane region" description="Helical" evidence="2">
    <location>
        <begin position="423"/>
        <end position="451"/>
    </location>
</feature>
<dbReference type="InterPro" id="IPR006530">
    <property type="entry name" value="YD"/>
</dbReference>
<dbReference type="AlphaFoldDB" id="A0A178CMB0"/>
<dbReference type="GeneID" id="34592309"/>
<dbReference type="PANTHER" id="PTHR32305:SF17">
    <property type="entry name" value="TRNA NUCLEASE WAPA"/>
    <property type="match status" value="1"/>
</dbReference>
<dbReference type="InterPro" id="IPR056823">
    <property type="entry name" value="TEN-like_YD-shell"/>
</dbReference>
<protein>
    <recommendedName>
        <fullName evidence="3">Teneurin-like YD-shell domain-containing protein</fullName>
    </recommendedName>
</protein>
<evidence type="ECO:0000313" key="4">
    <source>
        <dbReference type="EMBL" id="OAL30105.1"/>
    </source>
</evidence>
<keyword evidence="1" id="KW-0677">Repeat</keyword>
<keyword evidence="2" id="KW-0812">Transmembrane</keyword>
<feature type="transmembrane region" description="Helical" evidence="2">
    <location>
        <begin position="512"/>
        <end position="531"/>
    </location>
</feature>
<dbReference type="PANTHER" id="PTHR32305">
    <property type="match status" value="1"/>
</dbReference>
<dbReference type="RefSeq" id="XP_022496839.1">
    <property type="nucleotide sequence ID" value="XM_022647181.1"/>
</dbReference>
<evidence type="ECO:0000259" key="3">
    <source>
        <dbReference type="Pfam" id="PF25023"/>
    </source>
</evidence>
<comment type="caution">
    <text evidence="4">The sequence shown here is derived from an EMBL/GenBank/DDBJ whole genome shotgun (WGS) entry which is preliminary data.</text>
</comment>
<dbReference type="Proteomes" id="UP000185904">
    <property type="component" value="Unassembled WGS sequence"/>
</dbReference>
<feature type="transmembrane region" description="Helical" evidence="2">
    <location>
        <begin position="351"/>
        <end position="375"/>
    </location>
</feature>
<feature type="transmembrane region" description="Helical" evidence="2">
    <location>
        <begin position="472"/>
        <end position="492"/>
    </location>
</feature>
<organism evidence="4 5">
    <name type="scientific">Fonsecaea nubica</name>
    <dbReference type="NCBI Taxonomy" id="856822"/>
    <lineage>
        <taxon>Eukaryota</taxon>
        <taxon>Fungi</taxon>
        <taxon>Dikarya</taxon>
        <taxon>Ascomycota</taxon>
        <taxon>Pezizomycotina</taxon>
        <taxon>Eurotiomycetes</taxon>
        <taxon>Chaetothyriomycetidae</taxon>
        <taxon>Chaetothyriales</taxon>
        <taxon>Herpotrichiellaceae</taxon>
        <taxon>Fonsecaea</taxon>
    </lineage>
</organism>